<gene>
    <name evidence="2" type="ORF">IPOD504_LOCUS11703</name>
</gene>
<protein>
    <recommendedName>
        <fullName evidence="4">Separin</fullName>
    </recommendedName>
</protein>
<feature type="region of interest" description="Disordered" evidence="1">
    <location>
        <begin position="884"/>
        <end position="906"/>
    </location>
</feature>
<evidence type="ECO:0000256" key="1">
    <source>
        <dbReference type="SAM" id="MobiDB-lite"/>
    </source>
</evidence>
<dbReference type="Proteomes" id="UP000837857">
    <property type="component" value="Chromosome 29"/>
</dbReference>
<evidence type="ECO:0000313" key="3">
    <source>
        <dbReference type="Proteomes" id="UP000837857"/>
    </source>
</evidence>
<feature type="compositionally biased region" description="Polar residues" evidence="1">
    <location>
        <begin position="885"/>
        <end position="895"/>
    </location>
</feature>
<evidence type="ECO:0008006" key="4">
    <source>
        <dbReference type="Google" id="ProtNLM"/>
    </source>
</evidence>
<feature type="compositionally biased region" description="Basic and acidic residues" evidence="1">
    <location>
        <begin position="1252"/>
        <end position="1275"/>
    </location>
</feature>
<proteinExistence type="predicted"/>
<name>A0ABN8IME9_9NEOP</name>
<dbReference type="EMBL" id="OW152841">
    <property type="protein sequence ID" value="CAH2062135.1"/>
    <property type="molecule type" value="Genomic_DNA"/>
</dbReference>
<feature type="region of interest" description="Disordered" evidence="1">
    <location>
        <begin position="1111"/>
        <end position="1142"/>
    </location>
</feature>
<accession>A0ABN8IME9</accession>
<reference evidence="2" key="1">
    <citation type="submission" date="2022-03" db="EMBL/GenBank/DDBJ databases">
        <authorList>
            <person name="Martin H S."/>
        </authorList>
    </citation>
    <scope>NUCLEOTIDE SEQUENCE</scope>
</reference>
<feature type="region of interest" description="Disordered" evidence="1">
    <location>
        <begin position="1248"/>
        <end position="1291"/>
    </location>
</feature>
<feature type="non-terminal residue" evidence="2">
    <location>
        <position position="1291"/>
    </location>
</feature>
<keyword evidence="3" id="KW-1185">Reference proteome</keyword>
<feature type="region of interest" description="Disordered" evidence="1">
    <location>
        <begin position="1157"/>
        <end position="1180"/>
    </location>
</feature>
<evidence type="ECO:0000313" key="2">
    <source>
        <dbReference type="EMBL" id="CAH2062135.1"/>
    </source>
</evidence>
<feature type="compositionally biased region" description="Basic and acidic residues" evidence="1">
    <location>
        <begin position="1120"/>
        <end position="1133"/>
    </location>
</feature>
<organism evidence="2 3">
    <name type="scientific">Iphiclides podalirius</name>
    <name type="common">scarce swallowtail</name>
    <dbReference type="NCBI Taxonomy" id="110791"/>
    <lineage>
        <taxon>Eukaryota</taxon>
        <taxon>Metazoa</taxon>
        <taxon>Ecdysozoa</taxon>
        <taxon>Arthropoda</taxon>
        <taxon>Hexapoda</taxon>
        <taxon>Insecta</taxon>
        <taxon>Pterygota</taxon>
        <taxon>Neoptera</taxon>
        <taxon>Endopterygota</taxon>
        <taxon>Lepidoptera</taxon>
        <taxon>Glossata</taxon>
        <taxon>Ditrysia</taxon>
        <taxon>Papilionoidea</taxon>
        <taxon>Papilionidae</taxon>
        <taxon>Papilioninae</taxon>
        <taxon>Iphiclides</taxon>
    </lineage>
</organism>
<sequence>MSSDKSDEANNLVTKLKADGSARDECDLGKVFINYKSILSELPAKDRGTFSLNVLCILCRNLEKVPTWCDRISNKELLELSIDCLRQTRVLKNTEQVKTLACVYHIHKHIVRQNTSAPPELMLKLSYMPFEVKCDNLLKEYYKTYWSILADRFVYIEKLKSSRLSIVKLLPKLNEDITTIIKTVLRSFRESCEATEKLGYRRVMDVMYPYIAQLLRLHMEYYILHFNEKSWKEHFDVPIQVSCLGIVRFLIKKLGKAQQMSKCEGCNIRSGLHDALRLSFLSKSLVSGSISQDLDVAQLLPTYISVVQAQYAMLSELNKLGCPNQAKCLRKLQTDVHNTAIALNKAHLYEHSIKLFNTYLKAEIQCVRSDAEFKNVARALYNKSISELDCKLYEEALKSAYLSLAFSGKEGLTSVKYMSLVMDIKAKSLKSFEDDEESEGDKLQRLSVLGACKLLADSSEYGNLKPFFSTLRFSELLKHEFSMYVKLWPSIVPIAGVWLSLNELLTLRNSSWLAVENEETLLWSLYQVVLETPMAVRTIHNEHYKSIVGELLQRFEEKPAGSFDEMAVHATLLFLQSEYDIAEASQKYGWKATGPILDPDLAPVTRTLPLEHQALLPAFRAVNIWTDALPHLEKAAASKLLHCCLQIAELFVQHLLNMFRHVQGLQLAHVCCELARRLDAKEEYVRNAGVILFYASKPCQMTEELISTAAGYWSELMKTSETLETALVFACELATFYQKCGSEGTAAMLLQFAQARLLEALDTQTGINLDLAIGRLLEWARAPCILSRANAAHRHYLAIGSSGSRWCARAWRGQAARGAGAAAGRAACAAAVALRLWRRARASAAASLPASAALQAARLHASLADPHCPDAQVKIDNRLKHSLGLQPTNETQPQCRPTGEGRKGGPGLVPLGALGAQIEGVREGPARQRARKCPSPGYGVAPPFRAPEFLGHGSGCECYACAAPYSAVLAFRACALEAAVYYRSGEFAVAADYFAGAFRVLAMCEEHLERMGGGAGDRFQGWLLQTVGDLYREDLRRFEAEATLEAALFEMARGERADDKLVRVHEMALEWQPCGHLANEVANCLVAAARLTRAERKRVAAGLEVEMEALRLSPAPEPAKTPETRPAKQERAPNRTVADEELPAIKRKVIRLNLDEDSADEAPEAPEAQAPPPRSRFKVPVPSLQRPALEAATPRPKPQPLAGPPTPHLLFSTPCATSPERFFTPMTSVKSYSRRGAAVKNLESEFSTPVARADKENKVIEKPKTRGRARADAKRSLHRATSPGALPSQKR</sequence>